<evidence type="ECO:0000313" key="1">
    <source>
        <dbReference type="EMBL" id="JAE04214.1"/>
    </source>
</evidence>
<name>A0A0A9EZ19_ARUDO</name>
<organism evidence="1">
    <name type="scientific">Arundo donax</name>
    <name type="common">Giant reed</name>
    <name type="synonym">Donax arundinaceus</name>
    <dbReference type="NCBI Taxonomy" id="35708"/>
    <lineage>
        <taxon>Eukaryota</taxon>
        <taxon>Viridiplantae</taxon>
        <taxon>Streptophyta</taxon>
        <taxon>Embryophyta</taxon>
        <taxon>Tracheophyta</taxon>
        <taxon>Spermatophyta</taxon>
        <taxon>Magnoliopsida</taxon>
        <taxon>Liliopsida</taxon>
        <taxon>Poales</taxon>
        <taxon>Poaceae</taxon>
        <taxon>PACMAD clade</taxon>
        <taxon>Arundinoideae</taxon>
        <taxon>Arundineae</taxon>
        <taxon>Arundo</taxon>
    </lineage>
</organism>
<reference evidence="1" key="2">
    <citation type="journal article" date="2015" name="Data Brief">
        <title>Shoot transcriptome of the giant reed, Arundo donax.</title>
        <authorList>
            <person name="Barrero R.A."/>
            <person name="Guerrero F.D."/>
            <person name="Moolhuijzen P."/>
            <person name="Goolsby J.A."/>
            <person name="Tidwell J."/>
            <person name="Bellgard S.E."/>
            <person name="Bellgard M.I."/>
        </authorList>
    </citation>
    <scope>NUCLEOTIDE SEQUENCE</scope>
    <source>
        <tissue evidence="1">Shoot tissue taken approximately 20 cm above the soil surface</tissue>
    </source>
</reference>
<dbReference type="EMBL" id="GBRH01193682">
    <property type="protein sequence ID" value="JAE04214.1"/>
    <property type="molecule type" value="Transcribed_RNA"/>
</dbReference>
<sequence>MERLLTSGFLSYRDGDWRHGSWLAGPHARSAARRRRRRRLSLHMYRRWYASDLLLLGRGDSTLYLAS</sequence>
<protein>
    <submittedName>
        <fullName evidence="1">Uncharacterized protein</fullName>
    </submittedName>
</protein>
<accession>A0A0A9EZ19</accession>
<dbReference type="AlphaFoldDB" id="A0A0A9EZ19"/>
<proteinExistence type="predicted"/>
<reference evidence="1" key="1">
    <citation type="submission" date="2014-09" db="EMBL/GenBank/DDBJ databases">
        <authorList>
            <person name="Magalhaes I.L.F."/>
            <person name="Oliveira U."/>
            <person name="Santos F.R."/>
            <person name="Vidigal T.H.D.A."/>
            <person name="Brescovit A.D."/>
            <person name="Santos A.J."/>
        </authorList>
    </citation>
    <scope>NUCLEOTIDE SEQUENCE</scope>
    <source>
        <tissue evidence="1">Shoot tissue taken approximately 20 cm above the soil surface</tissue>
    </source>
</reference>